<name>A0A2J6QUE1_HYAVF</name>
<dbReference type="OrthoDB" id="3863715at2759"/>
<dbReference type="Proteomes" id="UP000235786">
    <property type="component" value="Unassembled WGS sequence"/>
</dbReference>
<protein>
    <submittedName>
        <fullName evidence="2">Uncharacterized protein</fullName>
    </submittedName>
</protein>
<sequence>MAGRYCWGWLAEATTTAAGAEGGKNIAGHDEAAISSYQTEQPNFYISCHKWGHIEEFCPDIYLEEEQPLYCDLFHPELKEQYLREQRENMEKARCHSSSRVEGAIPQRAKREYGEGSLPQLRKDWPHAWMMAAATHFVEVDEKNTAFEFKATDPHGRGGHDEATDPGDQVGGEMGCHDKASSSYQTLFDWGPKPSSGAAIRLEFQPLRLTYLALPYFLSPPRPIFSSISLVPFHSSTPTLRFHSYHSFSYSDLFDPKHPSRDVLARPQRNMASIGERQRAGRTAGRKSRRDKVRRHVLDLGSWSCIFCRTTSSNSNRIDKLRKDD</sequence>
<dbReference type="AlphaFoldDB" id="A0A2J6QUE1"/>
<evidence type="ECO:0000313" key="3">
    <source>
        <dbReference type="Proteomes" id="UP000235786"/>
    </source>
</evidence>
<keyword evidence="3" id="KW-1185">Reference proteome</keyword>
<feature type="region of interest" description="Disordered" evidence="1">
    <location>
        <begin position="266"/>
        <end position="293"/>
    </location>
</feature>
<organism evidence="2 3">
    <name type="scientific">Hyaloscypha variabilis (strain UAMH 11265 / GT02V1 / F)</name>
    <name type="common">Meliniomyces variabilis</name>
    <dbReference type="NCBI Taxonomy" id="1149755"/>
    <lineage>
        <taxon>Eukaryota</taxon>
        <taxon>Fungi</taxon>
        <taxon>Dikarya</taxon>
        <taxon>Ascomycota</taxon>
        <taxon>Pezizomycotina</taxon>
        <taxon>Leotiomycetes</taxon>
        <taxon>Helotiales</taxon>
        <taxon>Hyaloscyphaceae</taxon>
        <taxon>Hyaloscypha</taxon>
        <taxon>Hyaloscypha variabilis</taxon>
    </lineage>
</organism>
<feature type="compositionally biased region" description="Basic residues" evidence="1">
    <location>
        <begin position="284"/>
        <end position="293"/>
    </location>
</feature>
<accession>A0A2J6QUE1</accession>
<evidence type="ECO:0000313" key="2">
    <source>
        <dbReference type="EMBL" id="PMD29874.1"/>
    </source>
</evidence>
<reference evidence="2 3" key="1">
    <citation type="submission" date="2016-04" db="EMBL/GenBank/DDBJ databases">
        <title>A degradative enzymes factory behind the ericoid mycorrhizal symbiosis.</title>
        <authorList>
            <consortium name="DOE Joint Genome Institute"/>
            <person name="Martino E."/>
            <person name="Morin E."/>
            <person name="Grelet G."/>
            <person name="Kuo A."/>
            <person name="Kohler A."/>
            <person name="Daghino S."/>
            <person name="Barry K."/>
            <person name="Choi C."/>
            <person name="Cichocki N."/>
            <person name="Clum A."/>
            <person name="Copeland A."/>
            <person name="Hainaut M."/>
            <person name="Haridas S."/>
            <person name="Labutti K."/>
            <person name="Lindquist E."/>
            <person name="Lipzen A."/>
            <person name="Khouja H.-R."/>
            <person name="Murat C."/>
            <person name="Ohm R."/>
            <person name="Olson A."/>
            <person name="Spatafora J."/>
            <person name="Veneault-Fourrey C."/>
            <person name="Henrissat B."/>
            <person name="Grigoriev I."/>
            <person name="Martin F."/>
            <person name="Perotto S."/>
        </authorList>
    </citation>
    <scope>NUCLEOTIDE SEQUENCE [LARGE SCALE GENOMIC DNA]</scope>
    <source>
        <strain evidence="2 3">F</strain>
    </source>
</reference>
<dbReference type="EMBL" id="KZ613970">
    <property type="protein sequence ID" value="PMD29874.1"/>
    <property type="molecule type" value="Genomic_DNA"/>
</dbReference>
<evidence type="ECO:0000256" key="1">
    <source>
        <dbReference type="SAM" id="MobiDB-lite"/>
    </source>
</evidence>
<feature type="region of interest" description="Disordered" evidence="1">
    <location>
        <begin position="152"/>
        <end position="173"/>
    </location>
</feature>
<feature type="compositionally biased region" description="Basic and acidic residues" evidence="1">
    <location>
        <begin position="152"/>
        <end position="163"/>
    </location>
</feature>
<proteinExistence type="predicted"/>
<gene>
    <name evidence="2" type="ORF">L207DRAFT_592925</name>
</gene>